<feature type="region of interest" description="Disordered" evidence="13">
    <location>
        <begin position="65"/>
        <end position="145"/>
    </location>
</feature>
<keyword evidence="7" id="KW-0762">Sugar transport</keyword>
<dbReference type="EMBL" id="LT594508">
    <property type="protein sequence ID" value="SBT75628.1"/>
    <property type="molecule type" value="Genomic_DNA"/>
</dbReference>
<feature type="transmembrane region" description="Helical" evidence="14">
    <location>
        <begin position="322"/>
        <end position="340"/>
    </location>
</feature>
<accession>A0A1C3KNJ7</accession>
<evidence type="ECO:0000256" key="9">
    <source>
        <dbReference type="ARBA" id="ARBA00022737"/>
    </source>
</evidence>
<keyword evidence="11" id="KW-0333">Golgi apparatus</keyword>
<feature type="compositionally biased region" description="Low complexity" evidence="13">
    <location>
        <begin position="117"/>
        <end position="126"/>
    </location>
</feature>
<feature type="compositionally biased region" description="Gly residues" evidence="13">
    <location>
        <begin position="244"/>
        <end position="256"/>
    </location>
</feature>
<dbReference type="AlphaFoldDB" id="A0A1C3KNJ7"/>
<feature type="transmembrane region" description="Helical" evidence="14">
    <location>
        <begin position="346"/>
        <end position="366"/>
    </location>
</feature>
<dbReference type="GO" id="GO:0051119">
    <property type="term" value="F:sugar transmembrane transporter activity"/>
    <property type="evidence" value="ECO:0007669"/>
    <property type="project" value="InterPro"/>
</dbReference>
<dbReference type="Pfam" id="PF03083">
    <property type="entry name" value="MtN3_slv"/>
    <property type="match status" value="2"/>
</dbReference>
<feature type="region of interest" description="Disordered" evidence="13">
    <location>
        <begin position="588"/>
        <end position="621"/>
    </location>
</feature>
<dbReference type="Proteomes" id="UP000243200">
    <property type="component" value="Chromosome 4"/>
</dbReference>
<dbReference type="GO" id="GO:0005886">
    <property type="term" value="C:plasma membrane"/>
    <property type="evidence" value="ECO:0007669"/>
    <property type="project" value="UniProtKB-SubCell"/>
</dbReference>
<dbReference type="PANTHER" id="PTHR10791:SF30">
    <property type="entry name" value="SUGAR TRANSPORTER SWEET1"/>
    <property type="match status" value="1"/>
</dbReference>
<keyword evidence="8 14" id="KW-0812">Transmembrane</keyword>
<feature type="transmembrane region" description="Helical" evidence="14">
    <location>
        <begin position="405"/>
        <end position="426"/>
    </location>
</feature>
<proteinExistence type="inferred from homology"/>
<keyword evidence="9" id="KW-0677">Repeat</keyword>
<dbReference type="GO" id="GO:0000139">
    <property type="term" value="C:Golgi membrane"/>
    <property type="evidence" value="ECO:0007669"/>
    <property type="project" value="UniProtKB-SubCell"/>
</dbReference>
<dbReference type="VEuPathDB" id="PlasmoDB:PocGH01_04013600"/>
<name>A0A1C3KNJ7_PLAOA</name>
<gene>
    <name evidence="16" type="primary">PowCR01_040009500</name>
    <name evidence="16" type="ORF">POWCR01_040009500</name>
</gene>
<keyword evidence="6" id="KW-1003">Cell membrane</keyword>
<evidence type="ECO:0000256" key="6">
    <source>
        <dbReference type="ARBA" id="ARBA00022475"/>
    </source>
</evidence>
<feature type="chain" id="PRO_5008677904" description="Sugar transporter SWEET1" evidence="15">
    <location>
        <begin position="26"/>
        <end position="621"/>
    </location>
</feature>
<keyword evidence="12 14" id="KW-0472">Membrane</keyword>
<keyword evidence="5" id="KW-0813">Transport</keyword>
<evidence type="ECO:0000256" key="14">
    <source>
        <dbReference type="SAM" id="Phobius"/>
    </source>
</evidence>
<feature type="transmembrane region" description="Helical" evidence="14">
    <location>
        <begin position="286"/>
        <end position="310"/>
    </location>
</feature>
<dbReference type="Gene3D" id="1.20.1280.290">
    <property type="match status" value="2"/>
</dbReference>
<evidence type="ECO:0000256" key="15">
    <source>
        <dbReference type="SAM" id="SignalP"/>
    </source>
</evidence>
<evidence type="ECO:0000313" key="16">
    <source>
        <dbReference type="EMBL" id="SBT75628.1"/>
    </source>
</evidence>
<dbReference type="FunFam" id="1.20.1280.290:FF:000004">
    <property type="entry name" value="Sugar transporter SWEET"/>
    <property type="match status" value="1"/>
</dbReference>
<dbReference type="InterPro" id="IPR004316">
    <property type="entry name" value="SWEET_rpt"/>
</dbReference>
<feature type="compositionally biased region" description="Polar residues" evidence="13">
    <location>
        <begin position="595"/>
        <end position="613"/>
    </location>
</feature>
<comment type="subcellular location">
    <subcellularLocation>
        <location evidence="1">Cell membrane</location>
        <topology evidence="1">Multi-pass membrane protein</topology>
    </subcellularLocation>
    <subcellularLocation>
        <location evidence="2">Golgi apparatus membrane</location>
        <topology evidence="2">Multi-pass membrane protein</topology>
    </subcellularLocation>
</comment>
<evidence type="ECO:0000256" key="10">
    <source>
        <dbReference type="ARBA" id="ARBA00022989"/>
    </source>
</evidence>
<dbReference type="InterPro" id="IPR047664">
    <property type="entry name" value="SWEET"/>
</dbReference>
<evidence type="ECO:0000256" key="11">
    <source>
        <dbReference type="ARBA" id="ARBA00023034"/>
    </source>
</evidence>
<keyword evidence="10 14" id="KW-1133">Transmembrane helix</keyword>
<dbReference type="PANTHER" id="PTHR10791">
    <property type="entry name" value="RAG1-ACTIVATING PROTEIN 1"/>
    <property type="match status" value="1"/>
</dbReference>
<feature type="compositionally biased region" description="Polar residues" evidence="13">
    <location>
        <begin position="97"/>
        <end position="106"/>
    </location>
</feature>
<keyword evidence="15" id="KW-0732">Signal</keyword>
<feature type="compositionally biased region" description="Basic and acidic residues" evidence="13">
    <location>
        <begin position="189"/>
        <end position="224"/>
    </location>
</feature>
<evidence type="ECO:0000256" key="4">
    <source>
        <dbReference type="ARBA" id="ARBA00021741"/>
    </source>
</evidence>
<feature type="region of interest" description="Disordered" evidence="13">
    <location>
        <begin position="178"/>
        <end position="258"/>
    </location>
</feature>
<dbReference type="OrthoDB" id="409725at2759"/>
<feature type="transmembrane region" description="Helical" evidence="14">
    <location>
        <begin position="464"/>
        <end position="486"/>
    </location>
</feature>
<evidence type="ECO:0000256" key="7">
    <source>
        <dbReference type="ARBA" id="ARBA00022597"/>
    </source>
</evidence>
<reference evidence="16 17" key="1">
    <citation type="submission" date="2016-06" db="EMBL/GenBank/DDBJ databases">
        <authorList>
            <consortium name="Pathogen Informatics"/>
        </authorList>
    </citation>
    <scope>NUCLEOTIDE SEQUENCE [LARGE SCALE GENOMIC DNA]</scope>
    <source>
        <strain evidence="16">PowCR01</strain>
    </source>
</reference>
<evidence type="ECO:0000313" key="17">
    <source>
        <dbReference type="Proteomes" id="UP000243200"/>
    </source>
</evidence>
<evidence type="ECO:0000256" key="12">
    <source>
        <dbReference type="ARBA" id="ARBA00023136"/>
    </source>
</evidence>
<organism evidence="16 17">
    <name type="scientific">Plasmodium ovale</name>
    <name type="common">malaria parasite P. ovale</name>
    <dbReference type="NCBI Taxonomy" id="36330"/>
    <lineage>
        <taxon>Eukaryota</taxon>
        <taxon>Sar</taxon>
        <taxon>Alveolata</taxon>
        <taxon>Apicomplexa</taxon>
        <taxon>Aconoidasida</taxon>
        <taxon>Haemosporida</taxon>
        <taxon>Plasmodiidae</taxon>
        <taxon>Plasmodium</taxon>
        <taxon>Plasmodium (Plasmodium)</taxon>
    </lineage>
</organism>
<feature type="transmembrane region" description="Helical" evidence="14">
    <location>
        <begin position="438"/>
        <end position="458"/>
    </location>
</feature>
<feature type="compositionally biased region" description="Basic and acidic residues" evidence="13">
    <location>
        <begin position="127"/>
        <end position="136"/>
    </location>
</feature>
<evidence type="ECO:0000256" key="13">
    <source>
        <dbReference type="SAM" id="MobiDB-lite"/>
    </source>
</evidence>
<evidence type="ECO:0000256" key="5">
    <source>
        <dbReference type="ARBA" id="ARBA00022448"/>
    </source>
</evidence>
<evidence type="ECO:0000256" key="8">
    <source>
        <dbReference type="ARBA" id="ARBA00022692"/>
    </source>
</evidence>
<dbReference type="FunFam" id="1.20.1280.290:FF:000025">
    <property type="entry name" value="MtN3-like protein"/>
    <property type="match status" value="1"/>
</dbReference>
<feature type="signal peptide" evidence="15">
    <location>
        <begin position="1"/>
        <end position="25"/>
    </location>
</feature>
<dbReference type="VEuPathDB" id="PlasmoDB:POWCR01_040009500"/>
<evidence type="ECO:0000256" key="3">
    <source>
        <dbReference type="ARBA" id="ARBA00007809"/>
    </source>
</evidence>
<feature type="transmembrane region" description="Helical" evidence="14">
    <location>
        <begin position="378"/>
        <end position="399"/>
    </location>
</feature>
<evidence type="ECO:0000256" key="1">
    <source>
        <dbReference type="ARBA" id="ARBA00004651"/>
    </source>
</evidence>
<evidence type="ECO:0000256" key="2">
    <source>
        <dbReference type="ARBA" id="ARBA00004653"/>
    </source>
</evidence>
<comment type="similarity">
    <text evidence="3">Belongs to the SWEET sugar transporter family.</text>
</comment>
<sequence length="621" mass="68337">MGIMKRLPLQIAVVLFLCCYSNIICTGVTNSTNVSKLEGQEKKNGEHAANLKGVPFKGGELEEAQKVPLSNEQAQKGEGSEKSEAGSSLQAGVKKVGTTQGVQKSASGGYKTVFLQNSEENSSNTNDDTRKKEGGDTSKAADGSKESTAALAAALAAGNSKDSTASTTAALAVGAVDGNSKDNATADGNLKDVEHSVVKEITPQKEEVKEDQNKKTNADGERSGENVPSSGKAMNSTGSNESSGSGGGSGNTGNGGAPNEYIDLTSKKIYEEMKNQNEEQKSSDMYFLKVLSIGSSIFMQLILFPSIFKILKRKTTGELDGLPYVVLLFSSFLWLVYGILLNNSAIVFPNLVGLLLGIFYSIIYHTNCKNMWLKQKLFSYYKICGFICFLLYAFLYVLTYEQYELFVGFIAFISSIINFGAPLSYIQIVIKKRNSSLIPMEIAIGSLLCSFLWLTYGFTLRDGFLIIPNLCGFILSLVQVALILLYTNKETLSYNDAEICYNDTERCYNDTEICYNDTERCYNDTEICYNDTERCYNEGNKNKMIIPENNLFFNEFNIQDGNNKRSEVSTNVNSSFFDLSYDETSPLTGNFREGYNQQNNHTSQKYLNRSPSGEENPALNF</sequence>
<protein>
    <recommendedName>
        <fullName evidence="4">Sugar transporter SWEET1</fullName>
    </recommendedName>
</protein>